<keyword evidence="1" id="KW-0813">Transport</keyword>
<evidence type="ECO:0000259" key="8">
    <source>
        <dbReference type="PROSITE" id="PS51007"/>
    </source>
</evidence>
<name>A0ABW0NF53_9BURK</name>
<evidence type="ECO:0000256" key="2">
    <source>
        <dbReference type="ARBA" id="ARBA00022617"/>
    </source>
</evidence>
<proteinExistence type="predicted"/>
<feature type="signal peptide" evidence="7">
    <location>
        <begin position="1"/>
        <end position="17"/>
    </location>
</feature>
<feature type="chain" id="PRO_5046478360" evidence="7">
    <location>
        <begin position="18"/>
        <end position="114"/>
    </location>
</feature>
<accession>A0ABW0NF53</accession>
<dbReference type="InterPro" id="IPR009056">
    <property type="entry name" value="Cyt_c-like_dom"/>
</dbReference>
<keyword evidence="7" id="KW-0732">Signal</keyword>
<keyword evidence="2 6" id="KW-0349">Heme</keyword>
<dbReference type="SUPFAM" id="SSF46626">
    <property type="entry name" value="Cytochrome c"/>
    <property type="match status" value="1"/>
</dbReference>
<organism evidence="9 10">
    <name type="scientific">Caenimonas terrae</name>
    <dbReference type="NCBI Taxonomy" id="696074"/>
    <lineage>
        <taxon>Bacteria</taxon>
        <taxon>Pseudomonadati</taxon>
        <taxon>Pseudomonadota</taxon>
        <taxon>Betaproteobacteria</taxon>
        <taxon>Burkholderiales</taxon>
        <taxon>Comamonadaceae</taxon>
        <taxon>Caenimonas</taxon>
    </lineage>
</organism>
<dbReference type="Proteomes" id="UP001596037">
    <property type="component" value="Unassembled WGS sequence"/>
</dbReference>
<evidence type="ECO:0000256" key="1">
    <source>
        <dbReference type="ARBA" id="ARBA00022448"/>
    </source>
</evidence>
<evidence type="ECO:0000256" key="4">
    <source>
        <dbReference type="ARBA" id="ARBA00022982"/>
    </source>
</evidence>
<evidence type="ECO:0000256" key="7">
    <source>
        <dbReference type="SAM" id="SignalP"/>
    </source>
</evidence>
<gene>
    <name evidence="9" type="ORF">ACFPOE_17170</name>
</gene>
<dbReference type="PROSITE" id="PS51007">
    <property type="entry name" value="CYTC"/>
    <property type="match status" value="1"/>
</dbReference>
<comment type="caution">
    <text evidence="9">The sequence shown here is derived from an EMBL/GenBank/DDBJ whole genome shotgun (WGS) entry which is preliminary data.</text>
</comment>
<dbReference type="InterPro" id="IPR002324">
    <property type="entry name" value="Cyt_c_ID"/>
</dbReference>
<dbReference type="RefSeq" id="WP_376851920.1">
    <property type="nucleotide sequence ID" value="NZ_JBHSMF010000009.1"/>
</dbReference>
<dbReference type="InterPro" id="IPR036909">
    <property type="entry name" value="Cyt_c-like_dom_sf"/>
</dbReference>
<keyword evidence="3 6" id="KW-0479">Metal-binding</keyword>
<evidence type="ECO:0000256" key="6">
    <source>
        <dbReference type="PROSITE-ProRule" id="PRU00433"/>
    </source>
</evidence>
<dbReference type="PRINTS" id="PR00606">
    <property type="entry name" value="CYTCHROMECID"/>
</dbReference>
<reference evidence="10" key="1">
    <citation type="journal article" date="2019" name="Int. J. Syst. Evol. Microbiol.">
        <title>The Global Catalogue of Microorganisms (GCM) 10K type strain sequencing project: providing services to taxonomists for standard genome sequencing and annotation.</title>
        <authorList>
            <consortium name="The Broad Institute Genomics Platform"/>
            <consortium name="The Broad Institute Genome Sequencing Center for Infectious Disease"/>
            <person name="Wu L."/>
            <person name="Ma J."/>
        </authorList>
    </citation>
    <scope>NUCLEOTIDE SEQUENCE [LARGE SCALE GENOMIC DNA]</scope>
    <source>
        <strain evidence="10">CCUG 57401</strain>
    </source>
</reference>
<protein>
    <submittedName>
        <fullName evidence="9">C-type cytochrome</fullName>
    </submittedName>
</protein>
<keyword evidence="10" id="KW-1185">Reference proteome</keyword>
<dbReference type="EMBL" id="JBHSMF010000009">
    <property type="protein sequence ID" value="MFC5499280.1"/>
    <property type="molecule type" value="Genomic_DNA"/>
</dbReference>
<evidence type="ECO:0000256" key="5">
    <source>
        <dbReference type="ARBA" id="ARBA00023004"/>
    </source>
</evidence>
<keyword evidence="4" id="KW-0249">Electron transport</keyword>
<evidence type="ECO:0000313" key="10">
    <source>
        <dbReference type="Proteomes" id="UP001596037"/>
    </source>
</evidence>
<dbReference type="Gene3D" id="1.10.760.10">
    <property type="entry name" value="Cytochrome c-like domain"/>
    <property type="match status" value="1"/>
</dbReference>
<dbReference type="Pfam" id="PF00034">
    <property type="entry name" value="Cytochrom_C"/>
    <property type="match status" value="1"/>
</dbReference>
<evidence type="ECO:0000256" key="3">
    <source>
        <dbReference type="ARBA" id="ARBA00022723"/>
    </source>
</evidence>
<feature type="domain" description="Cytochrome c" evidence="8">
    <location>
        <begin position="24"/>
        <end position="114"/>
    </location>
</feature>
<sequence>MISVPVFLAVSMAAAVAAGGNGAGKAAAGAKLAEAKQCMQCHAIDKDTIGPSFQKIKAVYSKMRNPESKLIDVMRLGSDAHLGPLWTRARMPDGSERPPISDREAKQLARWILS</sequence>
<keyword evidence="5 6" id="KW-0408">Iron</keyword>
<evidence type="ECO:0000313" key="9">
    <source>
        <dbReference type="EMBL" id="MFC5499280.1"/>
    </source>
</evidence>